<sequence length="145" mass="15919">MMAQRSQYLASLKQQETGGADGKTPPASEDRCPVVPLQTSSLTNKNLSFLVDTGCSLNLIKSKYIDENVVVDKKVIYNLIGIGENTVKTLGKVTLNFDGTLIPFNIIPDNFPVESSVISILGLAIRVQREQLTYRQETSKSSIKN</sequence>
<protein>
    <submittedName>
        <fullName evidence="1">Uncharacterized protein</fullName>
    </submittedName>
</protein>
<name>A0ACC2PZD8_9HYME</name>
<dbReference type="EMBL" id="CM056741">
    <property type="protein sequence ID" value="KAJ8688136.1"/>
    <property type="molecule type" value="Genomic_DNA"/>
</dbReference>
<accession>A0ACC2PZD8</accession>
<evidence type="ECO:0000313" key="1">
    <source>
        <dbReference type="EMBL" id="KAJ8688136.1"/>
    </source>
</evidence>
<organism evidence="1 2">
    <name type="scientific">Eretmocerus hayati</name>
    <dbReference type="NCBI Taxonomy" id="131215"/>
    <lineage>
        <taxon>Eukaryota</taxon>
        <taxon>Metazoa</taxon>
        <taxon>Ecdysozoa</taxon>
        <taxon>Arthropoda</taxon>
        <taxon>Hexapoda</taxon>
        <taxon>Insecta</taxon>
        <taxon>Pterygota</taxon>
        <taxon>Neoptera</taxon>
        <taxon>Endopterygota</taxon>
        <taxon>Hymenoptera</taxon>
        <taxon>Apocrita</taxon>
        <taxon>Proctotrupomorpha</taxon>
        <taxon>Chalcidoidea</taxon>
        <taxon>Aphelinidae</taxon>
        <taxon>Aphelininae</taxon>
        <taxon>Eretmocerus</taxon>
    </lineage>
</organism>
<keyword evidence="2" id="KW-1185">Reference proteome</keyword>
<dbReference type="Proteomes" id="UP001239111">
    <property type="component" value="Chromosome 1"/>
</dbReference>
<evidence type="ECO:0000313" key="2">
    <source>
        <dbReference type="Proteomes" id="UP001239111"/>
    </source>
</evidence>
<reference evidence="1" key="1">
    <citation type="submission" date="2023-04" db="EMBL/GenBank/DDBJ databases">
        <title>A chromosome-level genome assembly of the parasitoid wasp Eretmocerus hayati.</title>
        <authorList>
            <person name="Zhong Y."/>
            <person name="Liu S."/>
            <person name="Liu Y."/>
        </authorList>
    </citation>
    <scope>NUCLEOTIDE SEQUENCE</scope>
    <source>
        <strain evidence="1">ZJU_SS_LIU_2023</strain>
    </source>
</reference>
<proteinExistence type="predicted"/>
<gene>
    <name evidence="1" type="ORF">QAD02_023931</name>
</gene>
<comment type="caution">
    <text evidence="1">The sequence shown here is derived from an EMBL/GenBank/DDBJ whole genome shotgun (WGS) entry which is preliminary data.</text>
</comment>